<dbReference type="EMBL" id="CAJPDT010000004">
    <property type="protein sequence ID" value="CAF9908196.1"/>
    <property type="molecule type" value="Genomic_DNA"/>
</dbReference>
<keyword evidence="3" id="KW-1185">Reference proteome</keyword>
<evidence type="ECO:0000313" key="2">
    <source>
        <dbReference type="EMBL" id="CAF9908196.1"/>
    </source>
</evidence>
<dbReference type="PANTHER" id="PTHR15002:SF0">
    <property type="entry name" value="RIBOSOMAL BIOGENESIS PROTEIN LAS1L"/>
    <property type="match status" value="1"/>
</dbReference>
<protein>
    <submittedName>
        <fullName evidence="2">rRNA-processing protein las1</fullName>
    </submittedName>
</protein>
<dbReference type="GO" id="GO:0004519">
    <property type="term" value="F:endonuclease activity"/>
    <property type="evidence" value="ECO:0007669"/>
    <property type="project" value="InterPro"/>
</dbReference>
<dbReference type="InterPro" id="IPR007174">
    <property type="entry name" value="Las1"/>
</dbReference>
<dbReference type="GO" id="GO:0030687">
    <property type="term" value="C:preribosome, large subunit precursor"/>
    <property type="evidence" value="ECO:0007669"/>
    <property type="project" value="TreeGrafter"/>
</dbReference>
<dbReference type="PANTHER" id="PTHR15002">
    <property type="entry name" value="RIBOSOMAL BIOGENESIS PROTEIN LAS1L"/>
    <property type="match status" value="1"/>
</dbReference>
<dbReference type="Proteomes" id="UP000664534">
    <property type="component" value="Unassembled WGS sequence"/>
</dbReference>
<feature type="region of interest" description="Disordered" evidence="1">
    <location>
        <begin position="170"/>
        <end position="218"/>
    </location>
</feature>
<name>A0A8H3ESN0_9LECA</name>
<accession>A0A8H3ESN0</accession>
<proteinExistence type="predicted"/>
<dbReference type="GO" id="GO:0000460">
    <property type="term" value="P:maturation of 5.8S rRNA"/>
    <property type="evidence" value="ECO:0007669"/>
    <property type="project" value="TreeGrafter"/>
</dbReference>
<dbReference type="GO" id="GO:0090730">
    <property type="term" value="C:Las1 complex"/>
    <property type="evidence" value="ECO:0007669"/>
    <property type="project" value="InterPro"/>
</dbReference>
<evidence type="ECO:0000313" key="3">
    <source>
        <dbReference type="Proteomes" id="UP000664534"/>
    </source>
</evidence>
<evidence type="ECO:0000256" key="1">
    <source>
        <dbReference type="SAM" id="MobiDB-lite"/>
    </source>
</evidence>
<dbReference type="AlphaFoldDB" id="A0A8H3ESN0"/>
<dbReference type="OrthoDB" id="10263222at2759"/>
<comment type="caution">
    <text evidence="2">The sequence shown here is derived from an EMBL/GenBank/DDBJ whole genome shotgun (WGS) entry which is preliminary data.</text>
</comment>
<gene>
    <name evidence="2" type="primary">LAS1</name>
    <name evidence="2" type="ORF">IMSHALPRED_006608</name>
</gene>
<sequence>MPERLQIIWTPWRTHSELLSVREWFFSASASSEKTDPKSRRKACDQVSAWKLRGNLPHAIESTWLLTEAILVDEEPIELVSIFATKASYVTAISRFVTGLLDSQQESKYKVSMYTQAQKIGLPALFVDIRHEATHGDMPNLTNLRSAAERALNWLWDDYWKGLEGEAPGLPGSTGLRAGSPGEARYQSEEMGGDEEEEQPGGWQRWQGRWAPKPIGTI</sequence>
<reference evidence="2" key="1">
    <citation type="submission" date="2021-03" db="EMBL/GenBank/DDBJ databases">
        <authorList>
            <person name="Tagirdzhanova G."/>
        </authorList>
    </citation>
    <scope>NUCLEOTIDE SEQUENCE</scope>
</reference>
<dbReference type="GO" id="GO:0000470">
    <property type="term" value="P:maturation of LSU-rRNA"/>
    <property type="evidence" value="ECO:0007669"/>
    <property type="project" value="TreeGrafter"/>
</dbReference>
<dbReference type="Pfam" id="PF04031">
    <property type="entry name" value="Las1"/>
    <property type="match status" value="1"/>
</dbReference>
<organism evidence="2 3">
    <name type="scientific">Imshaugia aleurites</name>
    <dbReference type="NCBI Taxonomy" id="172621"/>
    <lineage>
        <taxon>Eukaryota</taxon>
        <taxon>Fungi</taxon>
        <taxon>Dikarya</taxon>
        <taxon>Ascomycota</taxon>
        <taxon>Pezizomycotina</taxon>
        <taxon>Lecanoromycetes</taxon>
        <taxon>OSLEUM clade</taxon>
        <taxon>Lecanoromycetidae</taxon>
        <taxon>Lecanorales</taxon>
        <taxon>Lecanorineae</taxon>
        <taxon>Parmeliaceae</taxon>
        <taxon>Imshaugia</taxon>
    </lineage>
</organism>